<protein>
    <submittedName>
        <fullName evidence="4">Carbohydrate ABC transporter substrate-binding protein</fullName>
    </submittedName>
</protein>
<dbReference type="Proteomes" id="UP000248410">
    <property type="component" value="Chromosome"/>
</dbReference>
<dbReference type="Gene3D" id="3.40.190.10">
    <property type="entry name" value="Periplasmic binding protein-like II"/>
    <property type="match status" value="1"/>
</dbReference>
<dbReference type="OrthoDB" id="30637at2157"/>
<name>A0A2U9IJT5_9CREN</name>
<reference evidence="4 5" key="1">
    <citation type="submission" date="2018-05" db="EMBL/GenBank/DDBJ databases">
        <title>Complete Genome Sequences of Extremely Thermoacidophilic, Metal-Mobilizing Type-Strain Members of the Archaeal Family Sulfolobaceae: Acidianus brierleyi DSM-1651T, Acidianus sulfidivorans DSM-18786T, Metallosphaera hakonensis DSM-7519T, and Metallosphaera prunae DSM-10039T.</title>
        <authorList>
            <person name="Counts J.A."/>
            <person name="Kelly R.M."/>
        </authorList>
    </citation>
    <scope>NUCLEOTIDE SEQUENCE [LARGE SCALE GENOMIC DNA]</scope>
    <source>
        <strain evidence="4 5">JP7</strain>
    </source>
</reference>
<accession>A0A2U9IJT5</accession>
<evidence type="ECO:0000313" key="5">
    <source>
        <dbReference type="Proteomes" id="UP000248410"/>
    </source>
</evidence>
<dbReference type="InterPro" id="IPR006059">
    <property type="entry name" value="SBP"/>
</dbReference>
<evidence type="ECO:0000256" key="1">
    <source>
        <dbReference type="ARBA" id="ARBA00008520"/>
    </source>
</evidence>
<evidence type="ECO:0000313" key="4">
    <source>
        <dbReference type="EMBL" id="AWR96216.1"/>
    </source>
</evidence>
<dbReference type="RefSeq" id="WP_110379106.1">
    <property type="nucleotide sequence ID" value="NZ_CP029288.2"/>
</dbReference>
<keyword evidence="3" id="KW-1133">Transmembrane helix</keyword>
<keyword evidence="5" id="KW-1185">Reference proteome</keyword>
<dbReference type="AlphaFoldDB" id="A0A2U9IJT5"/>
<proteinExistence type="inferred from homology"/>
<dbReference type="PANTHER" id="PTHR43649:SF29">
    <property type="entry name" value="OSMOPROTECTIVE COMPOUNDS-BINDING PROTEIN GGTB"/>
    <property type="match status" value="1"/>
</dbReference>
<organism evidence="4 5">
    <name type="scientific">Acidianus sulfidivorans JP7</name>
    <dbReference type="NCBI Taxonomy" id="619593"/>
    <lineage>
        <taxon>Archaea</taxon>
        <taxon>Thermoproteota</taxon>
        <taxon>Thermoprotei</taxon>
        <taxon>Sulfolobales</taxon>
        <taxon>Sulfolobaceae</taxon>
        <taxon>Acidianus</taxon>
    </lineage>
</organism>
<gene>
    <name evidence="4" type="ORF">DFR86_00750</name>
</gene>
<dbReference type="Pfam" id="PF01547">
    <property type="entry name" value="SBP_bac_1"/>
    <property type="match status" value="1"/>
</dbReference>
<dbReference type="InterPro" id="IPR050490">
    <property type="entry name" value="Bact_solute-bd_prot1"/>
</dbReference>
<dbReference type="EMBL" id="CP029288">
    <property type="protein sequence ID" value="AWR96216.1"/>
    <property type="molecule type" value="Genomic_DNA"/>
</dbReference>
<comment type="similarity">
    <text evidence="1">Belongs to the bacterial solute-binding protein 1 family.</text>
</comment>
<dbReference type="KEGG" id="asul:DFR86_00750"/>
<dbReference type="GeneID" id="36836453"/>
<keyword evidence="3" id="KW-0472">Membrane</keyword>
<dbReference type="SUPFAM" id="SSF53850">
    <property type="entry name" value="Periplasmic binding protein-like II"/>
    <property type="match status" value="1"/>
</dbReference>
<dbReference type="PANTHER" id="PTHR43649">
    <property type="entry name" value="ARABINOSE-BINDING PROTEIN-RELATED"/>
    <property type="match status" value="1"/>
</dbReference>
<keyword evidence="3" id="KW-0812">Transmembrane</keyword>
<evidence type="ECO:0000256" key="3">
    <source>
        <dbReference type="SAM" id="Phobius"/>
    </source>
</evidence>
<evidence type="ECO:0000256" key="2">
    <source>
        <dbReference type="ARBA" id="ARBA00022448"/>
    </source>
</evidence>
<sequence>MSRNKLLKGLGKGVAILIVVIIIAAAAGGGYYYYTLTHPTKKVVTITYYDDLAPSEAKAFDDVIIPEFEAAHPNIKINLVVESASDIVTSIESLEKAGDVGSTVIAEDNMIIGELLYAGDLMNLTPYSVNISIPSMIPSMISLMHYEQKVYHGIYFIPFRGNIPLVWYNTSTFKELNLPLPQNWSQLMSDAKVIYEKTGVKPIMFQGHGGASTATELYQWMVQAGGNPFVFNDSGDIEAFTYLDELSQYFAPNYIHGYWGSYKGLVSNEYYILDYQWPYIYATMKSEGLNVSDVGFYPGPSGPVNNDHLVGGDVLAIPKGATNLPDLLLFVRFLLSTQVQRDIITILGEPAVNENAYKNLPSNISALFKAEEEAFQNAFFREPVPWISYWNSIADKVFDQIVVDHAPISEIPSILSNANAEMYSYLATTYNSTVAQEYEEGVFAPLYG</sequence>
<feature type="transmembrane region" description="Helical" evidence="3">
    <location>
        <begin position="12"/>
        <end position="34"/>
    </location>
</feature>
<keyword evidence="2" id="KW-0813">Transport</keyword>